<dbReference type="EMBL" id="AP023359">
    <property type="protein sequence ID" value="BCJ64164.1"/>
    <property type="molecule type" value="Genomic_DNA"/>
</dbReference>
<evidence type="ECO:0000256" key="1">
    <source>
        <dbReference type="PROSITE-ProRule" id="PRU00289"/>
    </source>
</evidence>
<keyword evidence="2" id="KW-0812">Transmembrane</keyword>
<feature type="binding site" evidence="1">
    <location>
        <begin position="265"/>
        <end position="272"/>
    </location>
    <ligand>
        <name>ATP</name>
        <dbReference type="ChEBI" id="CHEBI:30616"/>
    </ligand>
</feature>
<evidence type="ECO:0000313" key="4">
    <source>
        <dbReference type="EMBL" id="BCJ64164.1"/>
    </source>
</evidence>
<keyword evidence="1" id="KW-0547">Nucleotide-binding</keyword>
<evidence type="ECO:0000256" key="2">
    <source>
        <dbReference type="SAM" id="Phobius"/>
    </source>
</evidence>
<gene>
    <name evidence="4" type="ORF">Prubr_11850</name>
</gene>
<dbReference type="InterPro" id="IPR027417">
    <property type="entry name" value="P-loop_NTPase"/>
</dbReference>
<dbReference type="RefSeq" id="WP_212822327.1">
    <property type="nucleotide sequence ID" value="NZ_AP023359.1"/>
</dbReference>
<dbReference type="GO" id="GO:0005524">
    <property type="term" value="F:ATP binding"/>
    <property type="evidence" value="ECO:0007669"/>
    <property type="project" value="UniProtKB-UniRule"/>
</dbReference>
<name>A0A810MUA6_9ACTN</name>
<keyword evidence="1" id="KW-0067">ATP-binding</keyword>
<accession>A0A810MUA6</accession>
<dbReference type="Gene3D" id="3.40.50.300">
    <property type="entry name" value="P-loop containing nucleotide triphosphate hydrolases"/>
    <property type="match status" value="1"/>
</dbReference>
<feature type="transmembrane region" description="Helical" evidence="2">
    <location>
        <begin position="62"/>
        <end position="81"/>
    </location>
</feature>
<dbReference type="InterPro" id="IPR002543">
    <property type="entry name" value="FtsK_dom"/>
</dbReference>
<dbReference type="SUPFAM" id="SSF52540">
    <property type="entry name" value="P-loop containing nucleoside triphosphate hydrolases"/>
    <property type="match status" value="1"/>
</dbReference>
<feature type="transmembrane region" description="Helical" evidence="2">
    <location>
        <begin position="34"/>
        <end position="55"/>
    </location>
</feature>
<keyword evidence="5" id="KW-1185">Reference proteome</keyword>
<evidence type="ECO:0000259" key="3">
    <source>
        <dbReference type="PROSITE" id="PS50901"/>
    </source>
</evidence>
<organism evidence="4 5">
    <name type="scientific">Polymorphospora rubra</name>
    <dbReference type="NCBI Taxonomy" id="338584"/>
    <lineage>
        <taxon>Bacteria</taxon>
        <taxon>Bacillati</taxon>
        <taxon>Actinomycetota</taxon>
        <taxon>Actinomycetes</taxon>
        <taxon>Micromonosporales</taxon>
        <taxon>Micromonosporaceae</taxon>
        <taxon>Polymorphospora</taxon>
    </lineage>
</organism>
<dbReference type="Proteomes" id="UP000680866">
    <property type="component" value="Chromosome"/>
</dbReference>
<dbReference type="GO" id="GO:0003677">
    <property type="term" value="F:DNA binding"/>
    <property type="evidence" value="ECO:0007669"/>
    <property type="project" value="InterPro"/>
</dbReference>
<dbReference type="AlphaFoldDB" id="A0A810MUA6"/>
<reference evidence="4" key="1">
    <citation type="submission" date="2020-08" db="EMBL/GenBank/DDBJ databases">
        <title>Whole genome shotgun sequence of Polymorphospora rubra NBRC 101157.</title>
        <authorList>
            <person name="Komaki H."/>
            <person name="Tamura T."/>
        </authorList>
    </citation>
    <scope>NUCLEOTIDE SEQUENCE</scope>
    <source>
        <strain evidence="4">NBRC 101157</strain>
    </source>
</reference>
<dbReference type="KEGG" id="pry:Prubr_11850"/>
<evidence type="ECO:0000313" key="5">
    <source>
        <dbReference type="Proteomes" id="UP000680866"/>
    </source>
</evidence>
<protein>
    <recommendedName>
        <fullName evidence="3">FtsK domain-containing protein</fullName>
    </recommendedName>
</protein>
<feature type="transmembrane region" description="Helical" evidence="2">
    <location>
        <begin position="7"/>
        <end position="28"/>
    </location>
</feature>
<sequence length="704" mass="74056">MGATKSGAVWVPAWVIVILLAAVALRLPGVPVSWWLPLGLAPLAALGAVLIAAALDRMAAAIHRGVAALAAGIWVAVVAGWGWSGPAVVALGIGAGVVLVLELLLAPAAERLTPWQANQLVALPAAPPVEQRPPDVLQWEAMLTRLFKKPIRVTAIHPWDEPRDGQRVHIDLPEDMTLKTVAALCDTIAAARRLPVGCVVRALPAAHQGAAILDVMLRDCLAGEGRMLAEPTTPASINDPFDVATTARGERLEVCLRQKSMIVGGTTGSGKTTALNRLIMFLARCTDTLIWVVDLNGGGVAVPWVGPWARGDATAPVVDWVATNDVEAAVMVATAAAVAKDRKVNREAVRRKRAANSTVLPVDAALPAILILADEGAEIRQTIGLLASLVDEGIARVAQIGRAEGVRVVMSVLRGTGDLLGKGLRAVVGIRLCMRMDEEGECDHVLGRNPGRTPLLHVGSAYLFRTDKDLTPVLARTVDVDLASIERHSIATAGLRPRLDERAQRIAARLTVADVIEGRDPKKFEGLLEHPTMREVAAGRAYAGRWDRAAAMLAELREEDLGDDLDDEPAAPVVPAGPLTAAPAGSAAEQFLLAMGVTRNSQPAKPAPDPVEREAAALLSEAHLAQPAAQHAAPAPAVPGGVPTTREAILAVLDASRRRLTAAEVRAEVGTLGVDVSAQRVHQVLSALADKGAVAREGDRYELV</sequence>
<feature type="domain" description="FtsK" evidence="3">
    <location>
        <begin position="232"/>
        <end position="443"/>
    </location>
</feature>
<keyword evidence="2" id="KW-1133">Transmembrane helix</keyword>
<keyword evidence="2" id="KW-0472">Membrane</keyword>
<proteinExistence type="predicted"/>
<dbReference type="PROSITE" id="PS50901">
    <property type="entry name" value="FTSK"/>
    <property type="match status" value="1"/>
</dbReference>